<evidence type="ECO:0000256" key="4">
    <source>
        <dbReference type="ARBA" id="ARBA00023002"/>
    </source>
</evidence>
<evidence type="ECO:0000259" key="5">
    <source>
        <dbReference type="PROSITE" id="PS51387"/>
    </source>
</evidence>
<dbReference type="EC" id="1.-.-.-" evidence="6"/>
<organism evidence="6 7">
    <name type="scientific">Neisseria weaveri</name>
    <dbReference type="NCBI Taxonomy" id="28091"/>
    <lineage>
        <taxon>Bacteria</taxon>
        <taxon>Pseudomonadati</taxon>
        <taxon>Pseudomonadota</taxon>
        <taxon>Betaproteobacteria</taxon>
        <taxon>Neisseriales</taxon>
        <taxon>Neisseriaceae</taxon>
        <taxon>Neisseria</taxon>
    </lineage>
</organism>
<dbReference type="STRING" id="28091.SAMEA3174300_01202"/>
<dbReference type="KEGG" id="nwe:SAMEA3174300_1202"/>
<dbReference type="Gene3D" id="3.30.70.2740">
    <property type="match status" value="1"/>
</dbReference>
<dbReference type="InterPro" id="IPR016164">
    <property type="entry name" value="FAD-linked_Oxase-like_C"/>
</dbReference>
<dbReference type="InterPro" id="IPR016166">
    <property type="entry name" value="FAD-bd_PCMH"/>
</dbReference>
<dbReference type="InterPro" id="IPR051914">
    <property type="entry name" value="FAD-linked_OxidoTrans_Type4"/>
</dbReference>
<evidence type="ECO:0000256" key="2">
    <source>
        <dbReference type="ARBA" id="ARBA00022630"/>
    </source>
</evidence>
<dbReference type="SUPFAM" id="SSF55103">
    <property type="entry name" value="FAD-linked oxidases, C-terminal domain"/>
    <property type="match status" value="1"/>
</dbReference>
<feature type="domain" description="FAD-binding PCMH-type" evidence="5">
    <location>
        <begin position="56"/>
        <end position="234"/>
    </location>
</feature>
<evidence type="ECO:0000256" key="1">
    <source>
        <dbReference type="ARBA" id="ARBA00001974"/>
    </source>
</evidence>
<sequence>MIKEYGVMSISEQTGGLGMRQRVGLQEKLRREWAEMRVLTELSEITPYECDALAAFTRLPLAVVLPETEAQVQTVLKTCMRLGVPVVARGAGTGLTGSAMPTPDGIVLAMSRFNRILNIDKQARTATVQPGVRNLAVSEAAAPHGLFYAPDPSSQLACSIGGNVAQNSGGLHCLKYGLTTHNVLKIRAVTIDGSILELGGEAYDAPGLELLPLFIGSEGMFAVVTEVVLKLVPLPETAKVIQVSFDDMGKAGHAVADVIAAGIIPAGLEMMDGAATRAVDDYLNAGFDRKAEAVLLCESDGMAEEVEAEVAEMQAIFRRSGAIDMKVSRNEIERTAIWAGRKAVFPATARLAPDSYCMDGTIPRRKISAMLAFTAGLSQKYGLQCINVFHAGDGNMHPLILFDNQKGEWPAAEAFGADILEECVRLGGTITGEHGVGLEKINGMCTQFSEAEREIFWGVKAAFDPPKLLNRDKVLPTKVRCAEYRQVRGGSVAERFPHLERF</sequence>
<reference evidence="6 7" key="1">
    <citation type="submission" date="2018-12" db="EMBL/GenBank/DDBJ databases">
        <authorList>
            <consortium name="Pathogen Informatics"/>
        </authorList>
    </citation>
    <scope>NUCLEOTIDE SEQUENCE [LARGE SCALE GENOMIC DNA]</scope>
    <source>
        <strain evidence="6 7">NCTC12742</strain>
    </source>
</reference>
<evidence type="ECO:0000256" key="3">
    <source>
        <dbReference type="ARBA" id="ARBA00022827"/>
    </source>
</evidence>
<gene>
    <name evidence="6" type="ORF">NCTC12742_00579</name>
</gene>
<dbReference type="InterPro" id="IPR036318">
    <property type="entry name" value="FAD-bd_PCMH-like_sf"/>
</dbReference>
<keyword evidence="7" id="KW-1185">Reference proteome</keyword>
<dbReference type="PROSITE" id="PS51387">
    <property type="entry name" value="FAD_PCMH"/>
    <property type="match status" value="1"/>
</dbReference>
<evidence type="ECO:0000313" key="7">
    <source>
        <dbReference type="Proteomes" id="UP000272771"/>
    </source>
</evidence>
<evidence type="ECO:0000313" key="6">
    <source>
        <dbReference type="EMBL" id="VEJ50218.1"/>
    </source>
</evidence>
<dbReference type="Pfam" id="PF02913">
    <property type="entry name" value="FAD-oxidase_C"/>
    <property type="match status" value="1"/>
</dbReference>
<dbReference type="InterPro" id="IPR016169">
    <property type="entry name" value="FAD-bd_PCMH_sub2"/>
</dbReference>
<dbReference type="SUPFAM" id="SSF56176">
    <property type="entry name" value="FAD-binding/transporter-associated domain-like"/>
    <property type="match status" value="1"/>
</dbReference>
<dbReference type="AlphaFoldDB" id="A0A3S5C3G8"/>
<protein>
    <submittedName>
        <fullName evidence="6">Oxidoreductase, putative</fullName>
        <ecNumber evidence="6">1.-.-.-</ecNumber>
    </submittedName>
</protein>
<dbReference type="InterPro" id="IPR016171">
    <property type="entry name" value="Vanillyl_alc_oxidase_C-sub2"/>
</dbReference>
<keyword evidence="4 6" id="KW-0560">Oxidoreductase</keyword>
<dbReference type="GO" id="GO:0016491">
    <property type="term" value="F:oxidoreductase activity"/>
    <property type="evidence" value="ECO:0007669"/>
    <property type="project" value="UniProtKB-KW"/>
</dbReference>
<accession>A0A3S5C3G8</accession>
<dbReference type="PANTHER" id="PTHR42934:SF1">
    <property type="entry name" value="GLYCOLATE OXIDASE SUBUNIT GLCD"/>
    <property type="match status" value="1"/>
</dbReference>
<dbReference type="Proteomes" id="UP000272771">
    <property type="component" value="Chromosome"/>
</dbReference>
<dbReference type="PANTHER" id="PTHR42934">
    <property type="entry name" value="GLYCOLATE OXIDASE SUBUNIT GLCD"/>
    <property type="match status" value="1"/>
</dbReference>
<dbReference type="InterPro" id="IPR004113">
    <property type="entry name" value="FAD-bd_oxidored_4_C"/>
</dbReference>
<name>A0A3S5C3G8_9NEIS</name>
<keyword evidence="3" id="KW-0274">FAD</keyword>
<keyword evidence="2" id="KW-0285">Flavoprotein</keyword>
<dbReference type="Pfam" id="PF01565">
    <property type="entry name" value="FAD_binding_4"/>
    <property type="match status" value="1"/>
</dbReference>
<dbReference type="RefSeq" id="WP_004282847.1">
    <property type="nucleotide sequence ID" value="NZ_CAUJRG010000004.1"/>
</dbReference>
<proteinExistence type="predicted"/>
<comment type="cofactor">
    <cofactor evidence="1">
        <name>FAD</name>
        <dbReference type="ChEBI" id="CHEBI:57692"/>
    </cofactor>
</comment>
<dbReference type="OrthoDB" id="8522822at2"/>
<dbReference type="Gene3D" id="3.30.465.10">
    <property type="match status" value="1"/>
</dbReference>
<dbReference type="GO" id="GO:0071949">
    <property type="term" value="F:FAD binding"/>
    <property type="evidence" value="ECO:0007669"/>
    <property type="project" value="InterPro"/>
</dbReference>
<dbReference type="InterPro" id="IPR006094">
    <property type="entry name" value="Oxid_FAD_bind_N"/>
</dbReference>
<dbReference type="EMBL" id="LR134533">
    <property type="protein sequence ID" value="VEJ50218.1"/>
    <property type="molecule type" value="Genomic_DNA"/>
</dbReference>
<dbReference type="Gene3D" id="1.10.45.10">
    <property type="entry name" value="Vanillyl-alcohol Oxidase, Chain A, domain 4"/>
    <property type="match status" value="1"/>
</dbReference>